<dbReference type="PANTHER" id="PTHR24221:SF646">
    <property type="entry name" value="HAEMOLYSIN SECRETION ATP-BINDING PROTEIN"/>
    <property type="match status" value="1"/>
</dbReference>
<dbReference type="InterPro" id="IPR039421">
    <property type="entry name" value="Type_1_exporter"/>
</dbReference>
<dbReference type="InterPro" id="IPR011527">
    <property type="entry name" value="ABC1_TM_dom"/>
</dbReference>
<keyword evidence="6 7" id="KW-0472">Membrane</keyword>
<feature type="domain" description="ABC transporter" evidence="8">
    <location>
        <begin position="362"/>
        <end position="600"/>
    </location>
</feature>
<protein>
    <submittedName>
        <fullName evidence="10">ATP-binding cassette domain-containing protein</fullName>
    </submittedName>
</protein>
<evidence type="ECO:0000256" key="4">
    <source>
        <dbReference type="ARBA" id="ARBA00022840"/>
    </source>
</evidence>
<comment type="caution">
    <text evidence="10">The sequence shown here is derived from an EMBL/GenBank/DDBJ whole genome shotgun (WGS) entry which is preliminary data.</text>
</comment>
<dbReference type="PROSITE" id="PS50929">
    <property type="entry name" value="ABC_TM1F"/>
    <property type="match status" value="1"/>
</dbReference>
<evidence type="ECO:0000259" key="9">
    <source>
        <dbReference type="PROSITE" id="PS50929"/>
    </source>
</evidence>
<evidence type="ECO:0000256" key="6">
    <source>
        <dbReference type="ARBA" id="ARBA00023136"/>
    </source>
</evidence>
<feature type="transmembrane region" description="Helical" evidence="7">
    <location>
        <begin position="148"/>
        <end position="168"/>
    </location>
</feature>
<dbReference type="Pfam" id="PF00005">
    <property type="entry name" value="ABC_tran"/>
    <property type="match status" value="1"/>
</dbReference>
<evidence type="ECO:0000313" key="11">
    <source>
        <dbReference type="Proteomes" id="UP001197114"/>
    </source>
</evidence>
<dbReference type="SMART" id="SM00382">
    <property type="entry name" value="AAA"/>
    <property type="match status" value="1"/>
</dbReference>
<organism evidence="10 11">
    <name type="scientific">Streptomyces anatolicus</name>
    <dbReference type="NCBI Taxonomy" id="2675858"/>
    <lineage>
        <taxon>Bacteria</taxon>
        <taxon>Bacillati</taxon>
        <taxon>Actinomycetota</taxon>
        <taxon>Actinomycetes</taxon>
        <taxon>Kitasatosporales</taxon>
        <taxon>Streptomycetaceae</taxon>
        <taxon>Streptomyces</taxon>
    </lineage>
</organism>
<comment type="subcellular location">
    <subcellularLocation>
        <location evidence="1">Cell membrane</location>
        <topology evidence="1">Multi-pass membrane protein</topology>
    </subcellularLocation>
</comment>
<evidence type="ECO:0000313" key="10">
    <source>
        <dbReference type="EMBL" id="MBW5420045.1"/>
    </source>
</evidence>
<evidence type="ECO:0000256" key="7">
    <source>
        <dbReference type="SAM" id="Phobius"/>
    </source>
</evidence>
<feature type="domain" description="ABC transmembrane type-1" evidence="9">
    <location>
        <begin position="37"/>
        <end position="323"/>
    </location>
</feature>
<keyword evidence="5 7" id="KW-1133">Transmembrane helix</keyword>
<dbReference type="RefSeq" id="WP_219686557.1">
    <property type="nucleotide sequence ID" value="NZ_WMBF01000002.1"/>
</dbReference>
<evidence type="ECO:0000256" key="3">
    <source>
        <dbReference type="ARBA" id="ARBA00022741"/>
    </source>
</evidence>
<dbReference type="InterPro" id="IPR036640">
    <property type="entry name" value="ABC1_TM_sf"/>
</dbReference>
<dbReference type="GO" id="GO:0005524">
    <property type="term" value="F:ATP binding"/>
    <property type="evidence" value="ECO:0007669"/>
    <property type="project" value="UniProtKB-KW"/>
</dbReference>
<dbReference type="Gene3D" id="1.20.1560.10">
    <property type="entry name" value="ABC transporter type 1, transmembrane domain"/>
    <property type="match status" value="1"/>
</dbReference>
<dbReference type="SUPFAM" id="SSF52540">
    <property type="entry name" value="P-loop containing nucleoside triphosphate hydrolases"/>
    <property type="match status" value="1"/>
</dbReference>
<feature type="transmembrane region" description="Helical" evidence="7">
    <location>
        <begin position="174"/>
        <end position="193"/>
    </location>
</feature>
<dbReference type="PROSITE" id="PS00211">
    <property type="entry name" value="ABC_TRANSPORTER_1"/>
    <property type="match status" value="1"/>
</dbReference>
<evidence type="ECO:0000256" key="1">
    <source>
        <dbReference type="ARBA" id="ARBA00004651"/>
    </source>
</evidence>
<dbReference type="SUPFAM" id="SSF90123">
    <property type="entry name" value="ABC transporter transmembrane region"/>
    <property type="match status" value="1"/>
</dbReference>
<feature type="transmembrane region" description="Helical" evidence="7">
    <location>
        <begin position="75"/>
        <end position="95"/>
    </location>
</feature>
<dbReference type="InterPro" id="IPR003593">
    <property type="entry name" value="AAA+_ATPase"/>
</dbReference>
<evidence type="ECO:0000256" key="5">
    <source>
        <dbReference type="ARBA" id="ARBA00022989"/>
    </source>
</evidence>
<feature type="transmembrane region" description="Helical" evidence="7">
    <location>
        <begin position="34"/>
        <end position="55"/>
    </location>
</feature>
<dbReference type="Gene3D" id="3.40.50.300">
    <property type="entry name" value="P-loop containing nucleotide triphosphate hydrolases"/>
    <property type="match status" value="1"/>
</dbReference>
<dbReference type="InterPro" id="IPR027417">
    <property type="entry name" value="P-loop_NTPase"/>
</dbReference>
<dbReference type="EMBL" id="WMBF01000002">
    <property type="protein sequence ID" value="MBW5420045.1"/>
    <property type="molecule type" value="Genomic_DNA"/>
</dbReference>
<accession>A0ABS6YG18</accession>
<gene>
    <name evidence="10" type="ORF">GKQ77_00400</name>
</gene>
<dbReference type="InterPro" id="IPR017871">
    <property type="entry name" value="ABC_transporter-like_CS"/>
</dbReference>
<reference evidence="10 11" key="1">
    <citation type="submission" date="2019-11" db="EMBL/GenBank/DDBJ databases">
        <authorList>
            <person name="Ay H."/>
        </authorList>
    </citation>
    <scope>NUCLEOTIDE SEQUENCE [LARGE SCALE GENOMIC DNA]</scope>
    <source>
        <strain evidence="10 11">BG9H</strain>
    </source>
</reference>
<name>A0ABS6YG18_9ACTN</name>
<keyword evidence="11" id="KW-1185">Reference proteome</keyword>
<proteinExistence type="predicted"/>
<evidence type="ECO:0000256" key="2">
    <source>
        <dbReference type="ARBA" id="ARBA00022692"/>
    </source>
</evidence>
<feature type="transmembrane region" description="Helical" evidence="7">
    <location>
        <begin position="266"/>
        <end position="286"/>
    </location>
</feature>
<keyword evidence="3" id="KW-0547">Nucleotide-binding</keyword>
<dbReference type="Proteomes" id="UP001197114">
    <property type="component" value="Unassembled WGS sequence"/>
</dbReference>
<dbReference type="PROSITE" id="PS50893">
    <property type="entry name" value="ABC_TRANSPORTER_2"/>
    <property type="match status" value="1"/>
</dbReference>
<dbReference type="InterPro" id="IPR003439">
    <property type="entry name" value="ABC_transporter-like_ATP-bd"/>
</dbReference>
<sequence length="623" mass="67448">MATSPDEPRIGAREQGACLAFAVRLVWRADRRRLIEVIAAQLASAVGVLALILLVRSVFGTVTSTGPGAGGGRGTLVAVVLVVAIGSLSGVLRLFSSSRNRILAAKADRHVISTVLASASRAELARFEDPVFHDTVQRAVFASRSQPTMVVAMLIAASQALLTTIAVGTAFLVMAWWLLPVALLSTLPVLRAARAERDAGYGLHRRLAEDRRVRQYIEQLLTGRDGAKEVRALDLGRILHAKWDVEYQREIDDTVSWQRGYLRTRILARLGADTLILAVIGCVWWLIGSGTLSLATAVAAVTGLFLMTSRVQALGALFNGIGEALFYLMDLRTFAAGTERATDSEATPRQAAASPAGEFTALSAESIGFTYPGAARPALHDVTLTVRRGEFIALVGENGSGKTTLAKILGGLYPPDSGRLVLDGTPTPDPARLRETCAPVFQDFLRYKFTAGESIAFGRTDLPADTGAIVAAAERAGAHAFLKRLPHRYDTVLGKEFSDGCDLSLGQWQRLALARAFYRDAPFLILDEPTASLDPQAEAHLSDRLRALCADRTVLLISHRFAAVRGADRIYVMADGRVVEQGRHEELMAEDGTYARLYRLQALPYHDDTAVGTDTSHRRLSRR</sequence>
<keyword evidence="4 10" id="KW-0067">ATP-binding</keyword>
<evidence type="ECO:0000259" key="8">
    <source>
        <dbReference type="PROSITE" id="PS50893"/>
    </source>
</evidence>
<dbReference type="PANTHER" id="PTHR24221">
    <property type="entry name" value="ATP-BINDING CASSETTE SUB-FAMILY B"/>
    <property type="match status" value="1"/>
</dbReference>
<keyword evidence="2 7" id="KW-0812">Transmembrane</keyword>